<dbReference type="Proteomes" id="UP000315648">
    <property type="component" value="Unassembled WGS sequence"/>
</dbReference>
<keyword evidence="3" id="KW-1185">Reference proteome</keyword>
<evidence type="ECO:0008006" key="4">
    <source>
        <dbReference type="Google" id="ProtNLM"/>
    </source>
</evidence>
<keyword evidence="1" id="KW-0732">Signal</keyword>
<feature type="chain" id="PRO_5021934246" description="DUF4397 domain-containing protein" evidence="1">
    <location>
        <begin position="32"/>
        <end position="250"/>
    </location>
</feature>
<evidence type="ECO:0000313" key="3">
    <source>
        <dbReference type="Proteomes" id="UP000315648"/>
    </source>
</evidence>
<feature type="signal peptide" evidence="1">
    <location>
        <begin position="1"/>
        <end position="31"/>
    </location>
</feature>
<organism evidence="2 3">
    <name type="scientific">Rariglobus hedericola</name>
    <dbReference type="NCBI Taxonomy" id="2597822"/>
    <lineage>
        <taxon>Bacteria</taxon>
        <taxon>Pseudomonadati</taxon>
        <taxon>Verrucomicrobiota</taxon>
        <taxon>Opitutia</taxon>
        <taxon>Opitutales</taxon>
        <taxon>Opitutaceae</taxon>
        <taxon>Rariglobus</taxon>
    </lineage>
</organism>
<gene>
    <name evidence="2" type="ORF">FPL22_12505</name>
</gene>
<evidence type="ECO:0000256" key="1">
    <source>
        <dbReference type="SAM" id="SignalP"/>
    </source>
</evidence>
<name>A0A556QJY9_9BACT</name>
<proteinExistence type="predicted"/>
<evidence type="ECO:0000313" key="2">
    <source>
        <dbReference type="EMBL" id="TSJ76932.1"/>
    </source>
</evidence>
<dbReference type="EMBL" id="VMBG01000002">
    <property type="protein sequence ID" value="TSJ76932.1"/>
    <property type="molecule type" value="Genomic_DNA"/>
</dbReference>
<dbReference type="AlphaFoldDB" id="A0A556QJY9"/>
<accession>A0A556QJY9</accession>
<sequence>MALAQRHLIRVLACVFLLVAPAILRSQTSPAPEAPAPQFRVVSIAGVETFFFDVEKKKESLNAAAGSFSQLYPAPKNRDVVFYREVPNADPKLPPVKTPVAKAQLPAQKIGPFLILIAKNPPEAELAYNTLVIDQSLEAHPANNYRVFNFSKRRLAVNIADTKMVLPTGQYQTAPYPTSRKAWLQVAADEKADGWLLVSSSAHPVGADSRTSIFLVDIAPSPMDPNPKGIVARRIRESITTDEKGVQHVR</sequence>
<comment type="caution">
    <text evidence="2">The sequence shown here is derived from an EMBL/GenBank/DDBJ whole genome shotgun (WGS) entry which is preliminary data.</text>
</comment>
<reference evidence="2 3" key="1">
    <citation type="submission" date="2019-07" db="EMBL/GenBank/DDBJ databases">
        <title>Description of 53C-WASEF.</title>
        <authorList>
            <person name="Pitt A."/>
            <person name="Hahn M.W."/>
        </authorList>
    </citation>
    <scope>NUCLEOTIDE SEQUENCE [LARGE SCALE GENOMIC DNA]</scope>
    <source>
        <strain evidence="2 3">53C-WASEF</strain>
    </source>
</reference>
<protein>
    <recommendedName>
        <fullName evidence="4">DUF4397 domain-containing protein</fullName>
    </recommendedName>
</protein>
<dbReference type="RefSeq" id="WP_144230753.1">
    <property type="nucleotide sequence ID" value="NZ_CBCRVV010000006.1"/>
</dbReference>